<feature type="transmembrane region" description="Helical" evidence="9">
    <location>
        <begin position="190"/>
        <end position="208"/>
    </location>
</feature>
<evidence type="ECO:0000256" key="9">
    <source>
        <dbReference type="SAM" id="Phobius"/>
    </source>
</evidence>
<feature type="transmembrane region" description="Helical" evidence="9">
    <location>
        <begin position="399"/>
        <end position="418"/>
    </location>
</feature>
<name>A0ABS1NRT0_9ACTN</name>
<proteinExistence type="predicted"/>
<dbReference type="Proteomes" id="UP000634229">
    <property type="component" value="Unassembled WGS sequence"/>
</dbReference>
<keyword evidence="5 9" id="KW-1133">Transmembrane helix</keyword>
<evidence type="ECO:0000256" key="3">
    <source>
        <dbReference type="ARBA" id="ARBA00022679"/>
    </source>
</evidence>
<feature type="transmembrane region" description="Helical" evidence="9">
    <location>
        <begin position="320"/>
        <end position="336"/>
    </location>
</feature>
<evidence type="ECO:0000256" key="4">
    <source>
        <dbReference type="ARBA" id="ARBA00022692"/>
    </source>
</evidence>
<dbReference type="RefSeq" id="WP_201883371.1">
    <property type="nucleotide sequence ID" value="NZ_JAERRF010000074.1"/>
</dbReference>
<evidence type="ECO:0000259" key="10">
    <source>
        <dbReference type="Pfam" id="PF01757"/>
    </source>
</evidence>
<keyword evidence="7" id="KW-0012">Acyltransferase</keyword>
<keyword evidence="6 9" id="KW-0472">Membrane</keyword>
<evidence type="ECO:0000256" key="5">
    <source>
        <dbReference type="ARBA" id="ARBA00022989"/>
    </source>
</evidence>
<feature type="transmembrane region" description="Helical" evidence="9">
    <location>
        <begin position="223"/>
        <end position="240"/>
    </location>
</feature>
<accession>A0ABS1NRT0</accession>
<evidence type="ECO:0000313" key="12">
    <source>
        <dbReference type="Proteomes" id="UP000634229"/>
    </source>
</evidence>
<comment type="subcellular location">
    <subcellularLocation>
        <location evidence="1">Cell membrane</location>
        <topology evidence="1">Multi-pass membrane protein</topology>
    </subcellularLocation>
</comment>
<evidence type="ECO:0000256" key="2">
    <source>
        <dbReference type="ARBA" id="ARBA00022475"/>
    </source>
</evidence>
<dbReference type="Pfam" id="PF01757">
    <property type="entry name" value="Acyl_transf_3"/>
    <property type="match status" value="1"/>
</dbReference>
<protein>
    <submittedName>
        <fullName evidence="11">Acetyltransferase</fullName>
    </submittedName>
</protein>
<dbReference type="InterPro" id="IPR050879">
    <property type="entry name" value="Acyltransferase_3"/>
</dbReference>
<feature type="transmembrane region" description="Helical" evidence="9">
    <location>
        <begin position="55"/>
        <end position="76"/>
    </location>
</feature>
<evidence type="ECO:0000256" key="8">
    <source>
        <dbReference type="SAM" id="MobiDB-lite"/>
    </source>
</evidence>
<reference evidence="11 12" key="1">
    <citation type="submission" date="2021-01" db="EMBL/GenBank/DDBJ databases">
        <title>WGS of actinomycetes isolated from Thailand.</title>
        <authorList>
            <person name="Thawai C."/>
        </authorList>
    </citation>
    <scope>NUCLEOTIDE SEQUENCE [LARGE SCALE GENOMIC DNA]</scope>
    <source>
        <strain evidence="11 12">CA1R205</strain>
    </source>
</reference>
<keyword evidence="4 9" id="KW-0812">Transmembrane</keyword>
<keyword evidence="12" id="KW-1185">Reference proteome</keyword>
<dbReference type="SUPFAM" id="SSF52266">
    <property type="entry name" value="SGNH hydrolase"/>
    <property type="match status" value="1"/>
</dbReference>
<feature type="transmembrane region" description="Helical" evidence="9">
    <location>
        <begin position="97"/>
        <end position="115"/>
    </location>
</feature>
<dbReference type="CDD" id="cd01840">
    <property type="entry name" value="SGNH_hydrolase_yrhL_like"/>
    <property type="match status" value="1"/>
</dbReference>
<dbReference type="InterPro" id="IPR002656">
    <property type="entry name" value="Acyl_transf_3_dom"/>
</dbReference>
<feature type="region of interest" description="Disordered" evidence="8">
    <location>
        <begin position="425"/>
        <end position="467"/>
    </location>
</feature>
<dbReference type="PANTHER" id="PTHR23028:SF53">
    <property type="entry name" value="ACYL_TRANSF_3 DOMAIN-CONTAINING PROTEIN"/>
    <property type="match status" value="1"/>
</dbReference>
<evidence type="ECO:0000256" key="1">
    <source>
        <dbReference type="ARBA" id="ARBA00004651"/>
    </source>
</evidence>
<feature type="transmembrane region" description="Helical" evidence="9">
    <location>
        <begin position="348"/>
        <end position="368"/>
    </location>
</feature>
<feature type="transmembrane region" description="Helical" evidence="9">
    <location>
        <begin position="279"/>
        <end position="300"/>
    </location>
</feature>
<gene>
    <name evidence="11" type="ORF">JK363_40700</name>
</gene>
<dbReference type="PANTHER" id="PTHR23028">
    <property type="entry name" value="ACETYLTRANSFERASE"/>
    <property type="match status" value="1"/>
</dbReference>
<evidence type="ECO:0000256" key="6">
    <source>
        <dbReference type="ARBA" id="ARBA00023136"/>
    </source>
</evidence>
<dbReference type="EMBL" id="JAERRF010000074">
    <property type="protein sequence ID" value="MBL1102782.1"/>
    <property type="molecule type" value="Genomic_DNA"/>
</dbReference>
<feature type="transmembrane region" description="Helical" evidence="9">
    <location>
        <begin position="252"/>
        <end position="273"/>
    </location>
</feature>
<evidence type="ECO:0000313" key="11">
    <source>
        <dbReference type="EMBL" id="MBL1102782.1"/>
    </source>
</evidence>
<organism evidence="11 12">
    <name type="scientific">Streptomyces coffeae</name>
    <dbReference type="NCBI Taxonomy" id="621382"/>
    <lineage>
        <taxon>Bacteria</taxon>
        <taxon>Bacillati</taxon>
        <taxon>Actinomycetota</taxon>
        <taxon>Actinomycetes</taxon>
        <taxon>Kitasatosporales</taxon>
        <taxon>Streptomycetaceae</taxon>
        <taxon>Streptomyces</taxon>
    </lineage>
</organism>
<dbReference type="InterPro" id="IPR036514">
    <property type="entry name" value="SGNH_hydro_sf"/>
</dbReference>
<evidence type="ECO:0000256" key="7">
    <source>
        <dbReference type="ARBA" id="ARBA00023315"/>
    </source>
</evidence>
<feature type="compositionally biased region" description="Polar residues" evidence="8">
    <location>
        <begin position="433"/>
        <end position="449"/>
    </location>
</feature>
<sequence>MASALGASARHRVSRRFPDAPRATRPYAPGLDGLRALAVTAVVLYHVNPGWLPGGFLGVDVFFVLSGFLISDLLLAEWQRHGRIDLRDFWLRRVRRLLPALVLVLLVATAAAAVFRPRRLASATDSLFSVATFTNNWWQISTDASYFASFGPPPLFQHLWTLSMEEQFYLLWPLTLLALMRCVPWRGVEVTAVLAGAAASMIAMARLYEPDLDPSRVYFGTDTHVFPLLIGAALALLRPTTRLIRKPSRWPLRTVGLLGVAGLGVLVVMACVVSEGEAALYPGGFAAVALATAAVVLAAVQPMGRLAFVLGVRPLRWIGVRSYGIYLWHLPLIALATPDRMTPADAPLFAIAAAFASVGLAALSYRWVEQPIRRLGLGGSALRRHSSSPSATPRRRSSFLAGAVVGCVATLALAAVAVSTTPKGFHPPFLPTRTGQASPDATAQPTAPSERSKPSPSPTRRNVPTGKVTAIGDSVMVAATPALKKKFPGITIDAKLGRQLSAAPQEVKALERQDALGDTLIIGLGTNGTGGKTALEAVVNAAGPGKRIVLVTCYVPRSWQDTVNQDIREVAANHRNVVVADWNRAIADRGSLLADDGVHPSPAGARLYADTIAAALATLPAER</sequence>
<feature type="domain" description="Acyltransferase 3" evidence="10">
    <location>
        <begin position="30"/>
        <end position="365"/>
    </location>
</feature>
<keyword evidence="2" id="KW-1003">Cell membrane</keyword>
<dbReference type="Gene3D" id="3.40.50.1110">
    <property type="entry name" value="SGNH hydrolase"/>
    <property type="match status" value="1"/>
</dbReference>
<feature type="transmembrane region" description="Helical" evidence="9">
    <location>
        <begin position="167"/>
        <end position="183"/>
    </location>
</feature>
<comment type="caution">
    <text evidence="11">The sequence shown here is derived from an EMBL/GenBank/DDBJ whole genome shotgun (WGS) entry which is preliminary data.</text>
</comment>
<keyword evidence="3" id="KW-0808">Transferase</keyword>